<dbReference type="PROSITE" id="PS51462">
    <property type="entry name" value="NUDIX"/>
    <property type="match status" value="1"/>
</dbReference>
<evidence type="ECO:0000313" key="4">
    <source>
        <dbReference type="EMBL" id="MFC4983155.1"/>
    </source>
</evidence>
<dbReference type="Proteomes" id="UP001595908">
    <property type="component" value="Unassembled WGS sequence"/>
</dbReference>
<evidence type="ECO:0000313" key="5">
    <source>
        <dbReference type="Proteomes" id="UP001595908"/>
    </source>
</evidence>
<name>A0ABV9VGS4_STRAZ</name>
<gene>
    <name evidence="4" type="ORF">ACFPL4_33270</name>
</gene>
<dbReference type="Gene3D" id="3.90.79.10">
    <property type="entry name" value="Nucleoside Triphosphate Pyrophosphohydrolase"/>
    <property type="match status" value="1"/>
</dbReference>
<dbReference type="PANTHER" id="PTHR43046">
    <property type="entry name" value="GDP-MANNOSE MANNOSYL HYDROLASE"/>
    <property type="match status" value="1"/>
</dbReference>
<proteinExistence type="predicted"/>
<evidence type="ECO:0000256" key="2">
    <source>
        <dbReference type="ARBA" id="ARBA00022801"/>
    </source>
</evidence>
<dbReference type="InterPro" id="IPR020084">
    <property type="entry name" value="NUDIX_hydrolase_CS"/>
</dbReference>
<sequence>MTATPAPDAPPSTMMTDEEYGVLRASAALWAGTSVLITDQRSRVLIQRVDYRTTCLLPGGAVDANESPAKGAARELREELGVTTTVDRGLAVDWVSADSLNAPAGTRFPGEILHVHDGGTWDNEQIAAIRLPDREIKSVEFVEPARLPDLMSPGDARRALSALRARINSAGPALLENDLPIAPT</sequence>
<reference evidence="5" key="1">
    <citation type="journal article" date="2019" name="Int. J. Syst. Evol. Microbiol.">
        <title>The Global Catalogue of Microorganisms (GCM) 10K type strain sequencing project: providing services to taxonomists for standard genome sequencing and annotation.</title>
        <authorList>
            <consortium name="The Broad Institute Genomics Platform"/>
            <consortium name="The Broad Institute Genome Sequencing Center for Infectious Disease"/>
            <person name="Wu L."/>
            <person name="Ma J."/>
        </authorList>
    </citation>
    <scope>NUCLEOTIDE SEQUENCE [LARGE SCALE GENOMIC DNA]</scope>
    <source>
        <strain evidence="5">ICMP 257</strain>
    </source>
</reference>
<dbReference type="CDD" id="cd18876">
    <property type="entry name" value="NUDIX_Hydrolase"/>
    <property type="match status" value="1"/>
</dbReference>
<dbReference type="SUPFAM" id="SSF55811">
    <property type="entry name" value="Nudix"/>
    <property type="match status" value="1"/>
</dbReference>
<keyword evidence="2" id="KW-0378">Hydrolase</keyword>
<evidence type="ECO:0000259" key="3">
    <source>
        <dbReference type="PROSITE" id="PS51462"/>
    </source>
</evidence>
<comment type="cofactor">
    <cofactor evidence="1">
        <name>Mg(2+)</name>
        <dbReference type="ChEBI" id="CHEBI:18420"/>
    </cofactor>
</comment>
<organism evidence="4 5">
    <name type="scientific">Streptomyces atroolivaceus</name>
    <dbReference type="NCBI Taxonomy" id="66869"/>
    <lineage>
        <taxon>Bacteria</taxon>
        <taxon>Bacillati</taxon>
        <taxon>Actinomycetota</taxon>
        <taxon>Actinomycetes</taxon>
        <taxon>Kitasatosporales</taxon>
        <taxon>Streptomycetaceae</taxon>
        <taxon>Streptomyces</taxon>
    </lineage>
</organism>
<accession>A0ABV9VGS4</accession>
<dbReference type="GeneID" id="31235670"/>
<dbReference type="PROSITE" id="PS00893">
    <property type="entry name" value="NUDIX_BOX"/>
    <property type="match status" value="1"/>
</dbReference>
<dbReference type="PANTHER" id="PTHR43046:SF14">
    <property type="entry name" value="MUTT_NUDIX FAMILY PROTEIN"/>
    <property type="match status" value="1"/>
</dbReference>
<dbReference type="RefSeq" id="WP_033303506.1">
    <property type="nucleotide sequence ID" value="NZ_JBHSJE010000014.1"/>
</dbReference>
<dbReference type="Pfam" id="PF00293">
    <property type="entry name" value="NUDIX"/>
    <property type="match status" value="1"/>
</dbReference>
<dbReference type="InterPro" id="IPR015797">
    <property type="entry name" value="NUDIX_hydrolase-like_dom_sf"/>
</dbReference>
<comment type="caution">
    <text evidence="4">The sequence shown here is derived from an EMBL/GenBank/DDBJ whole genome shotgun (WGS) entry which is preliminary data.</text>
</comment>
<dbReference type="EMBL" id="JBHSJE010000014">
    <property type="protein sequence ID" value="MFC4983155.1"/>
    <property type="molecule type" value="Genomic_DNA"/>
</dbReference>
<dbReference type="InterPro" id="IPR000086">
    <property type="entry name" value="NUDIX_hydrolase_dom"/>
</dbReference>
<keyword evidence="5" id="KW-1185">Reference proteome</keyword>
<evidence type="ECO:0000256" key="1">
    <source>
        <dbReference type="ARBA" id="ARBA00001946"/>
    </source>
</evidence>
<protein>
    <submittedName>
        <fullName evidence="4">NUDIX domain-containing protein</fullName>
    </submittedName>
</protein>
<feature type="domain" description="Nudix hydrolase" evidence="3">
    <location>
        <begin position="28"/>
        <end position="164"/>
    </location>
</feature>